<feature type="transmembrane region" description="Helical" evidence="11">
    <location>
        <begin position="909"/>
        <end position="932"/>
    </location>
</feature>
<comment type="similarity">
    <text evidence="1">Belongs to the ABC transporter superfamily. ABCB family. Multidrug resistance exporter (TC 3.A.1.201) subfamily.</text>
</comment>
<organism evidence="14 15">
    <name type="scientific">Setaria viridis</name>
    <name type="common">Green bristlegrass</name>
    <name type="synonym">Setaria italica subsp. viridis</name>
    <dbReference type="NCBI Taxonomy" id="4556"/>
    <lineage>
        <taxon>Eukaryota</taxon>
        <taxon>Viridiplantae</taxon>
        <taxon>Streptophyta</taxon>
        <taxon>Embryophyta</taxon>
        <taxon>Tracheophyta</taxon>
        <taxon>Spermatophyta</taxon>
        <taxon>Magnoliopsida</taxon>
        <taxon>Liliopsida</taxon>
        <taxon>Poales</taxon>
        <taxon>Poaceae</taxon>
        <taxon>PACMAD clade</taxon>
        <taxon>Panicoideae</taxon>
        <taxon>Panicodae</taxon>
        <taxon>Paniceae</taxon>
        <taxon>Cenchrinae</taxon>
        <taxon>Setaria</taxon>
    </lineage>
</organism>
<evidence type="ECO:0000256" key="5">
    <source>
        <dbReference type="ARBA" id="ARBA00022741"/>
    </source>
</evidence>
<evidence type="ECO:0008006" key="16">
    <source>
        <dbReference type="Google" id="ProtNLM"/>
    </source>
</evidence>
<evidence type="ECO:0000256" key="7">
    <source>
        <dbReference type="ARBA" id="ARBA00022989"/>
    </source>
</evidence>
<evidence type="ECO:0000256" key="11">
    <source>
        <dbReference type="SAM" id="Phobius"/>
    </source>
</evidence>
<keyword evidence="15" id="KW-1185">Reference proteome</keyword>
<feature type="transmembrane region" description="Helical" evidence="11">
    <location>
        <begin position="728"/>
        <end position="748"/>
    </location>
</feature>
<dbReference type="FunFam" id="3.40.50.300:FF:000205">
    <property type="entry name" value="ABC transporter B family member 4"/>
    <property type="match status" value="2"/>
</dbReference>
<accession>A0A4V6DD12</accession>
<feature type="transmembrane region" description="Helical" evidence="11">
    <location>
        <begin position="43"/>
        <end position="70"/>
    </location>
</feature>
<gene>
    <name evidence="14" type="ORF">SEVIR_1G195000v2</name>
</gene>
<dbReference type="GO" id="GO:0016020">
    <property type="term" value="C:membrane"/>
    <property type="evidence" value="ECO:0007669"/>
    <property type="project" value="InterPro"/>
</dbReference>
<evidence type="ECO:0000256" key="8">
    <source>
        <dbReference type="ARBA" id="ARBA00023136"/>
    </source>
</evidence>
<dbReference type="AlphaFoldDB" id="A0A4V6DD12"/>
<dbReference type="Pfam" id="PF00005">
    <property type="entry name" value="ABC_tran"/>
    <property type="match status" value="2"/>
</dbReference>
<dbReference type="PROSITE" id="PS00211">
    <property type="entry name" value="ABC_TRANSPORTER_1"/>
    <property type="match status" value="2"/>
</dbReference>
<keyword evidence="6" id="KW-0067">ATP-binding</keyword>
<dbReference type="InterPro" id="IPR003593">
    <property type="entry name" value="AAA+_ATPase"/>
</dbReference>
<dbReference type="GO" id="GO:0016887">
    <property type="term" value="F:ATP hydrolysis activity"/>
    <property type="evidence" value="ECO:0007669"/>
    <property type="project" value="InterPro"/>
</dbReference>
<keyword evidence="4" id="KW-0677">Repeat</keyword>
<evidence type="ECO:0000259" key="13">
    <source>
        <dbReference type="PROSITE" id="PS50929"/>
    </source>
</evidence>
<evidence type="ECO:0000256" key="3">
    <source>
        <dbReference type="ARBA" id="ARBA00022692"/>
    </source>
</evidence>
<keyword evidence="2" id="KW-0813">Transport</keyword>
<feature type="compositionally biased region" description="Low complexity" evidence="10">
    <location>
        <begin position="639"/>
        <end position="652"/>
    </location>
</feature>
<feature type="compositionally biased region" description="Polar residues" evidence="10">
    <location>
        <begin position="627"/>
        <end position="636"/>
    </location>
</feature>
<dbReference type="PANTHER" id="PTHR45136">
    <property type="entry name" value="ABC TRANSPORTER DOMAIN-CONTAINING PROTEIN"/>
    <property type="match status" value="1"/>
</dbReference>
<feature type="transmembrane region" description="Helical" evidence="11">
    <location>
        <begin position="272"/>
        <end position="294"/>
    </location>
</feature>
<dbReference type="CDD" id="cd18577">
    <property type="entry name" value="ABC_6TM_Pgp_ABCB1_D1_like"/>
    <property type="match status" value="1"/>
</dbReference>
<dbReference type="PROSITE" id="PS50929">
    <property type="entry name" value="ABC_TM1F"/>
    <property type="match status" value="2"/>
</dbReference>
<dbReference type="SMART" id="SM00382">
    <property type="entry name" value="AAA"/>
    <property type="match status" value="2"/>
</dbReference>
<dbReference type="InterPro" id="IPR036640">
    <property type="entry name" value="ABC1_TM_sf"/>
</dbReference>
<feature type="domain" description="ABC transmembrane type-1" evidence="13">
    <location>
        <begin position="686"/>
        <end position="973"/>
    </location>
</feature>
<dbReference type="Gramene" id="TKW39676">
    <property type="protein sequence ID" value="TKW39676"/>
    <property type="gene ID" value="SEVIR_1G195000v2"/>
</dbReference>
<dbReference type="EMBL" id="CM016552">
    <property type="protein sequence ID" value="TKW39676.1"/>
    <property type="molecule type" value="Genomic_DNA"/>
</dbReference>
<evidence type="ECO:0000256" key="1">
    <source>
        <dbReference type="ARBA" id="ARBA00007577"/>
    </source>
</evidence>
<keyword evidence="5" id="KW-0547">Nucleotide-binding</keyword>
<feature type="transmembrane region" description="Helical" evidence="11">
    <location>
        <begin position="197"/>
        <end position="216"/>
    </location>
</feature>
<evidence type="ECO:0000313" key="15">
    <source>
        <dbReference type="Proteomes" id="UP000298652"/>
    </source>
</evidence>
<feature type="transmembrane region" description="Helical" evidence="11">
    <location>
        <begin position="826"/>
        <end position="847"/>
    </location>
</feature>
<dbReference type="SUPFAM" id="SSF52540">
    <property type="entry name" value="P-loop containing nucleoside triphosphate hydrolases"/>
    <property type="match status" value="2"/>
</dbReference>
<dbReference type="SUPFAM" id="SSF90123">
    <property type="entry name" value="ABC transporter transmembrane region"/>
    <property type="match status" value="2"/>
</dbReference>
<evidence type="ECO:0000256" key="9">
    <source>
        <dbReference type="ARBA" id="ARBA00023180"/>
    </source>
</evidence>
<reference evidence="14" key="1">
    <citation type="submission" date="2019-03" db="EMBL/GenBank/DDBJ databases">
        <title>WGS assembly of Setaria viridis.</title>
        <authorList>
            <person name="Huang P."/>
            <person name="Jenkins J."/>
            <person name="Grimwood J."/>
            <person name="Barry K."/>
            <person name="Healey A."/>
            <person name="Mamidi S."/>
            <person name="Sreedasyam A."/>
            <person name="Shu S."/>
            <person name="Feldman M."/>
            <person name="Wu J."/>
            <person name="Yu Y."/>
            <person name="Chen C."/>
            <person name="Johnson J."/>
            <person name="Rokhsar D."/>
            <person name="Baxter I."/>
            <person name="Schmutz J."/>
            <person name="Brutnell T."/>
            <person name="Kellogg E."/>
        </authorList>
    </citation>
    <scope>NUCLEOTIDE SEQUENCE [LARGE SCALE GENOMIC DNA]</scope>
</reference>
<dbReference type="CDD" id="cd03249">
    <property type="entry name" value="ABC_MTABC3_MDL1_MDL2"/>
    <property type="match status" value="2"/>
</dbReference>
<evidence type="ECO:0000256" key="4">
    <source>
        <dbReference type="ARBA" id="ARBA00022737"/>
    </source>
</evidence>
<evidence type="ECO:0000256" key="6">
    <source>
        <dbReference type="ARBA" id="ARBA00022840"/>
    </source>
</evidence>
<dbReference type="InterPro" id="IPR027417">
    <property type="entry name" value="P-loop_NTPase"/>
</dbReference>
<evidence type="ECO:0000259" key="12">
    <source>
        <dbReference type="PROSITE" id="PS50893"/>
    </source>
</evidence>
<dbReference type="GO" id="GO:0005524">
    <property type="term" value="F:ATP binding"/>
    <property type="evidence" value="ECO:0007669"/>
    <property type="project" value="UniProtKB-KW"/>
</dbReference>
<keyword evidence="7 11" id="KW-1133">Transmembrane helix</keyword>
<dbReference type="Proteomes" id="UP000298652">
    <property type="component" value="Chromosome 1"/>
</dbReference>
<feature type="domain" description="ABC transmembrane type-1" evidence="13">
    <location>
        <begin position="47"/>
        <end position="335"/>
    </location>
</feature>
<sequence length="1260" mass="135915">MPASSPDMDGEATEKEAAPAPAPPPAGGSPSMSVFAHADKVDVVLMLLGLVGAVGDGISYPLTLILFIRITNDIGHGPDLLQEFSSRINASARNLVFLALAFWVMAFLEGYCWARTAERQASRMRARYLQAVLRQDVEYFDLRTGSMSEVITGVSNDSLVIQDALAEKLPNFVMNAAMFLGCYVLALAAVWRLTLVALPSVLLLVVPGIVYGRILVGIARRIREQYARPGAIAEQAVSSARTVYSFAAERSTVARFAAALEESMQLGLKQGLAKGLAIGSNAVTFAISAFTLWYGSRLVMYHGYQGGAVFSVSSAIVNGGLALGSGLSSVKYLSEAISAAERIQEVIRRVPKIDSGSDAGEDLPNVAGDVEFKNVEFCYPSRPESPVLVSFSLRVPAGRTVALVGSSGSGKSTVIALLERFYDPSSGEVLLDGVDIRRLRLKWLRAQMGLVSQEPVLFATTIRENILFGKEDATAEEVIAAAKAANAHDFIAQLPQGYDTQVGEGGIQMSGGQKQRIAIARAIVKSPKILLLDEATSALDTESEHVVQEALDLASTGRTTIIIAHRLSTIRNADMIVVMQCGEVMELGSHDELVGNEDGLYKSLTQLQQTSYSSEVDKANGVSSASFDVGQSNSHNMSRRFSSASRPSSVQSLGDTRDDNAEKLTLHAPSFKRLLMLNAPEWKQAVMGSFSAIVCGGIQPAHAYGLGSVVSAYFLTDHAEIKEKTRTYVLFFVALAVASFLLSIVQHYNFGVMGERLTKRIREHMLTKILTFEIAWFDHEENSTGAICSQLAKDANAVRSLVGDRMALAIQVVSSVLVSWTMGLVIAWRLAVVMIAAQPLIIIGFYARRALLKNMSKRSIRAQSEGSKLAAEAISNFRTVTAFSSQDHILHLFEETQDGPRKENIRQSWFAGLVLGTSLFIITCSFALDFWYGSKLMVERRITAKQLLQTFIIIVMTGRLIGEAGSMATDLAKGADAVAYVFAVLDRKTEIDSDNPEGYIPSKLKGEVEMLDVDFAYPSRPDVIIFKGFSLSIQPGKSTALVGKSGSGKSTIIGLIERFYDPTAGVVKIDSRDIRSYNLRALRQHIGLVSQEPALFAGTIKENIIYGTATASEAEIESAAKSANAHDFISSLKDGYNTSCGERGFQLSGGQKQRVAIARAILKNPAILLLDEATSALDSASEKVVQKALDRVMVGRTSVVVAHRLSTVQNCDKIAVLEGGRVVEDGTHASLMGKGRSGMYFGLVSLQQGATGTEIFASQE</sequence>
<keyword evidence="8 11" id="KW-0472">Membrane</keyword>
<keyword evidence="3 11" id="KW-0812">Transmembrane</keyword>
<protein>
    <recommendedName>
        <fullName evidence="16">Multidrug resistance protein</fullName>
    </recommendedName>
</protein>
<feature type="transmembrane region" description="Helical" evidence="11">
    <location>
        <begin position="306"/>
        <end position="324"/>
    </location>
</feature>
<feature type="transmembrane region" description="Helical" evidence="11">
    <location>
        <begin position="90"/>
        <end position="114"/>
    </location>
</feature>
<feature type="domain" description="ABC transporter" evidence="12">
    <location>
        <begin position="370"/>
        <end position="606"/>
    </location>
</feature>
<dbReference type="OMA" id="LTMEDTI"/>
<evidence type="ECO:0000313" key="14">
    <source>
        <dbReference type="EMBL" id="TKW39676.1"/>
    </source>
</evidence>
<dbReference type="InterPro" id="IPR017871">
    <property type="entry name" value="ABC_transporter-like_CS"/>
</dbReference>
<dbReference type="PROSITE" id="PS50893">
    <property type="entry name" value="ABC_TRANSPORTER_2"/>
    <property type="match status" value="2"/>
</dbReference>
<feature type="region of interest" description="Disordered" evidence="10">
    <location>
        <begin position="627"/>
        <end position="658"/>
    </location>
</feature>
<name>A0A4V6DD12_SETVI</name>
<keyword evidence="9" id="KW-0325">Glycoprotein</keyword>
<feature type="region of interest" description="Disordered" evidence="10">
    <location>
        <begin position="1"/>
        <end position="31"/>
    </location>
</feature>
<dbReference type="GO" id="GO:0140359">
    <property type="term" value="F:ABC-type transporter activity"/>
    <property type="evidence" value="ECO:0007669"/>
    <property type="project" value="InterPro"/>
</dbReference>
<dbReference type="Pfam" id="PF00664">
    <property type="entry name" value="ABC_membrane"/>
    <property type="match status" value="2"/>
</dbReference>
<dbReference type="PANTHER" id="PTHR45136:SF2">
    <property type="entry name" value="ABC TRANSPORTER DOMAIN-CONTAINING PROTEIN"/>
    <property type="match status" value="1"/>
</dbReference>
<dbReference type="Gene3D" id="3.40.50.300">
    <property type="entry name" value="P-loop containing nucleotide triphosphate hydrolases"/>
    <property type="match status" value="2"/>
</dbReference>
<evidence type="ECO:0000256" key="2">
    <source>
        <dbReference type="ARBA" id="ARBA00022448"/>
    </source>
</evidence>
<feature type="transmembrane region" description="Helical" evidence="11">
    <location>
        <begin position="172"/>
        <end position="191"/>
    </location>
</feature>
<proteinExistence type="inferred from homology"/>
<evidence type="ECO:0000256" key="10">
    <source>
        <dbReference type="SAM" id="MobiDB-lite"/>
    </source>
</evidence>
<dbReference type="InterPro" id="IPR003439">
    <property type="entry name" value="ABC_transporter-like_ATP-bd"/>
</dbReference>
<dbReference type="Gene3D" id="1.20.1560.10">
    <property type="entry name" value="ABC transporter type 1, transmembrane domain"/>
    <property type="match status" value="1"/>
</dbReference>
<dbReference type="InterPro" id="IPR011527">
    <property type="entry name" value="ABC1_TM_dom"/>
</dbReference>
<dbReference type="CDD" id="cd18578">
    <property type="entry name" value="ABC_6TM_Pgp_ABCB1_D2_like"/>
    <property type="match status" value="1"/>
</dbReference>
<feature type="domain" description="ABC transporter" evidence="12">
    <location>
        <begin position="1008"/>
        <end position="1244"/>
    </location>
</feature>